<dbReference type="PANTHER" id="PTHR22897:SF8">
    <property type="entry name" value="SULFHYDRYL OXIDASE"/>
    <property type="match status" value="1"/>
</dbReference>
<dbReference type="Pfam" id="PF04777">
    <property type="entry name" value="Evr1_Alr"/>
    <property type="match status" value="1"/>
</dbReference>
<comment type="cofactor">
    <cofactor evidence="1 8">
        <name>FAD</name>
        <dbReference type="ChEBI" id="CHEBI:57692"/>
    </cofactor>
</comment>
<evidence type="ECO:0000256" key="6">
    <source>
        <dbReference type="ARBA" id="ARBA00023157"/>
    </source>
</evidence>
<feature type="signal peptide" evidence="9">
    <location>
        <begin position="1"/>
        <end position="16"/>
    </location>
</feature>
<dbReference type="SUPFAM" id="SSF52833">
    <property type="entry name" value="Thioredoxin-like"/>
    <property type="match status" value="1"/>
</dbReference>
<dbReference type="InterPro" id="IPR013766">
    <property type="entry name" value="Thioredoxin_domain"/>
</dbReference>
<keyword evidence="2 8" id="KW-0285">Flavoprotein</keyword>
<feature type="domain" description="Thioredoxin" evidence="11">
    <location>
        <begin position="9"/>
        <end position="143"/>
    </location>
</feature>
<keyword evidence="5 8" id="KW-0560">Oxidoreductase</keyword>
<keyword evidence="8" id="KW-0472">Membrane</keyword>
<keyword evidence="6" id="KW-1015">Disulfide bond</keyword>
<dbReference type="SUPFAM" id="SSF69000">
    <property type="entry name" value="FAD-dependent thiol oxidase"/>
    <property type="match status" value="1"/>
</dbReference>
<dbReference type="Gene3D" id="1.20.120.310">
    <property type="entry name" value="ERV/ALR sulfhydryl oxidase domain"/>
    <property type="match status" value="1"/>
</dbReference>
<dbReference type="CDD" id="cd02961">
    <property type="entry name" value="PDI_a_family"/>
    <property type="match status" value="1"/>
</dbReference>
<evidence type="ECO:0000256" key="7">
    <source>
        <dbReference type="ARBA" id="ARBA00023180"/>
    </source>
</evidence>
<keyword evidence="8" id="KW-1133">Transmembrane helix</keyword>
<dbReference type="Pfam" id="PF00085">
    <property type="entry name" value="Thioredoxin"/>
    <property type="match status" value="1"/>
</dbReference>
<evidence type="ECO:0000256" key="5">
    <source>
        <dbReference type="ARBA" id="ARBA00023002"/>
    </source>
</evidence>
<keyword evidence="4 8" id="KW-0274">FAD</keyword>
<dbReference type="GO" id="GO:0005615">
    <property type="term" value="C:extracellular space"/>
    <property type="evidence" value="ECO:0007669"/>
    <property type="project" value="TreeGrafter"/>
</dbReference>
<keyword evidence="7" id="KW-0325">Glycoprotein</keyword>
<dbReference type="InterPro" id="IPR036774">
    <property type="entry name" value="ERV/ALR_sulphydryl_oxid_sf"/>
</dbReference>
<gene>
    <name evidence="12" type="ORF">PECAL_2P07900</name>
</gene>
<keyword evidence="3 9" id="KW-0732">Signal</keyword>
<dbReference type="GO" id="GO:0006457">
    <property type="term" value="P:protein folding"/>
    <property type="evidence" value="ECO:0007669"/>
    <property type="project" value="TreeGrafter"/>
</dbReference>
<comment type="caution">
    <text evidence="12">The sequence shown here is derived from an EMBL/GenBank/DDBJ whole genome shotgun (WGS) entry which is preliminary data.</text>
</comment>
<dbReference type="EMBL" id="CAKKNE010000002">
    <property type="protein sequence ID" value="CAH0367754.1"/>
    <property type="molecule type" value="Genomic_DNA"/>
</dbReference>
<proteinExistence type="predicted"/>
<dbReference type="AlphaFoldDB" id="A0A8J2SH76"/>
<dbReference type="PROSITE" id="PS51324">
    <property type="entry name" value="ERV_ALR"/>
    <property type="match status" value="1"/>
</dbReference>
<dbReference type="EC" id="1.8.3.2" evidence="8"/>
<evidence type="ECO:0000313" key="12">
    <source>
        <dbReference type="EMBL" id="CAH0367754.1"/>
    </source>
</evidence>
<evidence type="ECO:0000256" key="1">
    <source>
        <dbReference type="ARBA" id="ARBA00001974"/>
    </source>
</evidence>
<dbReference type="InterPro" id="IPR017905">
    <property type="entry name" value="ERV/ALR_sulphydryl_oxidase"/>
</dbReference>
<name>A0A8J2SH76_9STRA</name>
<dbReference type="PROSITE" id="PS51352">
    <property type="entry name" value="THIOREDOXIN_2"/>
    <property type="match status" value="1"/>
</dbReference>
<dbReference type="GO" id="GO:0016971">
    <property type="term" value="F:flavin-dependent sulfhydryl oxidase activity"/>
    <property type="evidence" value="ECO:0007669"/>
    <property type="project" value="InterPro"/>
</dbReference>
<protein>
    <recommendedName>
        <fullName evidence="8">Sulfhydryl oxidase</fullName>
        <ecNumber evidence="8">1.8.3.2</ecNumber>
    </recommendedName>
</protein>
<dbReference type="Gene3D" id="3.40.30.10">
    <property type="entry name" value="Glutaredoxin"/>
    <property type="match status" value="1"/>
</dbReference>
<dbReference type="PANTHER" id="PTHR22897">
    <property type="entry name" value="QUIESCIN Q6-RELATED SULFHYDRYL OXIDASE"/>
    <property type="match status" value="1"/>
</dbReference>
<sequence length="468" mass="51126">MLGWLLLLAAAADARPKPNTKPDTLFKGPGVTILDRQGVQAIRNDKSGATGWVVAFYAPWCGHCRHYAPEFKKFGAALQGHPNIKAGAVSCTAERKACDENAVKGYPTVKSFGVLGHDIVLKRHQSKDLLELVRSKQTDAAFAGLVKPRWSEEPPKVISAPTPQSPYDKIMATALPPPKLRAAPSTIDAAASLRFLLENVFVGDRTLTEEKSVALRGVLAAVARASPEITVASAISICLQQQPSPTSTDWASWLEEDGVVTCHDQTTRVQRKRWTSRCDPEGKGTDGTAYTCGLWGLFHGLVQSLNARDGLSAVRASMHFFGCEECRDHFLEMYDSCRYGRCDADADASLWLWRAHNVVNARTHGHVEDGYITANTPDNAAAFWAFPSVEQCADCRDGKKWDLDGVRAFLKREYGNGSSPAPLAAAPPPGSSRLHGLLIVCLVGGCVICLCLLRRRPLTRRSRYRLPH</sequence>
<evidence type="ECO:0000256" key="3">
    <source>
        <dbReference type="ARBA" id="ARBA00022729"/>
    </source>
</evidence>
<comment type="catalytic activity">
    <reaction evidence="8">
        <text>2 R'C(R)SH + O2 = R'C(R)S-S(R)CR' + H2O2</text>
        <dbReference type="Rhea" id="RHEA:17357"/>
        <dbReference type="ChEBI" id="CHEBI:15379"/>
        <dbReference type="ChEBI" id="CHEBI:16240"/>
        <dbReference type="ChEBI" id="CHEBI:16520"/>
        <dbReference type="ChEBI" id="CHEBI:17412"/>
        <dbReference type="EC" id="1.8.3.2"/>
    </reaction>
</comment>
<reference evidence="12" key="1">
    <citation type="submission" date="2021-11" db="EMBL/GenBank/DDBJ databases">
        <authorList>
            <consortium name="Genoscope - CEA"/>
            <person name="William W."/>
        </authorList>
    </citation>
    <scope>NUCLEOTIDE SEQUENCE</scope>
</reference>
<accession>A0A8J2SH76</accession>
<evidence type="ECO:0000259" key="11">
    <source>
        <dbReference type="PROSITE" id="PS51352"/>
    </source>
</evidence>
<feature type="transmembrane region" description="Helical" evidence="8">
    <location>
        <begin position="434"/>
        <end position="453"/>
    </location>
</feature>
<feature type="chain" id="PRO_5035281088" description="Sulfhydryl oxidase" evidence="9">
    <location>
        <begin position="17"/>
        <end position="468"/>
    </location>
</feature>
<dbReference type="PROSITE" id="PS00194">
    <property type="entry name" value="THIOREDOXIN_1"/>
    <property type="match status" value="1"/>
</dbReference>
<keyword evidence="13" id="KW-1185">Reference proteome</keyword>
<evidence type="ECO:0000256" key="2">
    <source>
        <dbReference type="ARBA" id="ARBA00022630"/>
    </source>
</evidence>
<dbReference type="OrthoDB" id="59470at2759"/>
<evidence type="ECO:0000256" key="9">
    <source>
        <dbReference type="SAM" id="SignalP"/>
    </source>
</evidence>
<dbReference type="InterPro" id="IPR039798">
    <property type="entry name" value="Sulfhydryl_oxidase"/>
</dbReference>
<dbReference type="InterPro" id="IPR036249">
    <property type="entry name" value="Thioredoxin-like_sf"/>
</dbReference>
<organism evidence="12 13">
    <name type="scientific">Pelagomonas calceolata</name>
    <dbReference type="NCBI Taxonomy" id="35677"/>
    <lineage>
        <taxon>Eukaryota</taxon>
        <taxon>Sar</taxon>
        <taxon>Stramenopiles</taxon>
        <taxon>Ochrophyta</taxon>
        <taxon>Pelagophyceae</taxon>
        <taxon>Pelagomonadales</taxon>
        <taxon>Pelagomonadaceae</taxon>
        <taxon>Pelagomonas</taxon>
    </lineage>
</organism>
<feature type="domain" description="ERV/ALR sulfhydryl oxidase" evidence="10">
    <location>
        <begin position="283"/>
        <end position="384"/>
    </location>
</feature>
<keyword evidence="8" id="KW-0812">Transmembrane</keyword>
<evidence type="ECO:0000256" key="8">
    <source>
        <dbReference type="RuleBase" id="RU371123"/>
    </source>
</evidence>
<evidence type="ECO:0000313" key="13">
    <source>
        <dbReference type="Proteomes" id="UP000789595"/>
    </source>
</evidence>
<evidence type="ECO:0000256" key="4">
    <source>
        <dbReference type="ARBA" id="ARBA00022827"/>
    </source>
</evidence>
<dbReference type="InterPro" id="IPR017937">
    <property type="entry name" value="Thioredoxin_CS"/>
</dbReference>
<dbReference type="GO" id="GO:0003756">
    <property type="term" value="F:protein disulfide isomerase activity"/>
    <property type="evidence" value="ECO:0007669"/>
    <property type="project" value="TreeGrafter"/>
</dbReference>
<evidence type="ECO:0000259" key="10">
    <source>
        <dbReference type="PROSITE" id="PS51324"/>
    </source>
</evidence>
<dbReference type="GO" id="GO:0000139">
    <property type="term" value="C:Golgi membrane"/>
    <property type="evidence" value="ECO:0007669"/>
    <property type="project" value="TreeGrafter"/>
</dbReference>
<dbReference type="Proteomes" id="UP000789595">
    <property type="component" value="Unassembled WGS sequence"/>
</dbReference>